<dbReference type="GO" id="GO:0006412">
    <property type="term" value="P:translation"/>
    <property type="evidence" value="ECO:0007669"/>
    <property type="project" value="UniProtKB-UniRule"/>
</dbReference>
<keyword evidence="2" id="KW-0479">Metal-binding</keyword>
<dbReference type="InterPro" id="IPR023635">
    <property type="entry name" value="Peptide_deformylase"/>
</dbReference>
<evidence type="ECO:0000256" key="2">
    <source>
        <dbReference type="HAMAP-Rule" id="MF_00163"/>
    </source>
</evidence>
<name>A0A0W0S070_9GAMM</name>
<gene>
    <name evidence="2" type="primary">def</name>
    <name evidence="4" type="ORF">Lbru_2923</name>
</gene>
<dbReference type="HAMAP" id="MF_00163">
    <property type="entry name" value="Pep_deformylase"/>
    <property type="match status" value="1"/>
</dbReference>
<proteinExistence type="inferred from homology"/>
<comment type="function">
    <text evidence="2">Removes the formyl group from the N-terminal Met of newly synthesized proteins. Requires at least a dipeptide for an efficient rate of reaction. N-terminal L-methionine is a prerequisite for activity but the enzyme has broad specificity at other positions.</text>
</comment>
<evidence type="ECO:0000313" key="4">
    <source>
        <dbReference type="EMBL" id="KTC76816.1"/>
    </source>
</evidence>
<feature type="binding site" evidence="2">
    <location>
        <position position="122"/>
    </location>
    <ligand>
        <name>Fe cation</name>
        <dbReference type="ChEBI" id="CHEBI:24875"/>
    </ligand>
</feature>
<comment type="similarity">
    <text evidence="1 2">Belongs to the polypeptide deformylase family.</text>
</comment>
<dbReference type="GO" id="GO:0042586">
    <property type="term" value="F:peptide deformylase activity"/>
    <property type="evidence" value="ECO:0007669"/>
    <property type="project" value="UniProtKB-UniRule"/>
</dbReference>
<protein>
    <recommendedName>
        <fullName evidence="2">Peptide deformylase</fullName>
        <shortName evidence="2">PDF</shortName>
        <ecNumber evidence="2">3.5.1.88</ecNumber>
    </recommendedName>
    <alternativeName>
        <fullName evidence="2">Polypeptide deformylase</fullName>
    </alternativeName>
</protein>
<dbReference type="Gene3D" id="3.90.45.10">
    <property type="entry name" value="Peptide deformylase"/>
    <property type="match status" value="1"/>
</dbReference>
<feature type="signal peptide" evidence="3">
    <location>
        <begin position="1"/>
        <end position="18"/>
    </location>
</feature>
<dbReference type="AlphaFoldDB" id="A0A0W0S070"/>
<keyword evidence="2" id="KW-0408">Iron</keyword>
<dbReference type="PANTHER" id="PTHR10458">
    <property type="entry name" value="PEPTIDE DEFORMYLASE"/>
    <property type="match status" value="1"/>
</dbReference>
<accession>A0A0W0S070</accession>
<sequence length="217" mass="24484">MYQLIFLGFLMIASHTHALEIVTIEQKQFTKILKAPAKTVDFPLSAKNLTLIKGMKEKLFQLGGVGLAAPQVNHHQQIVAIYIPEEAALLRNNVKPYPMHVLINPSYQGIEGSGFVDDFEACYSVSSKAGKVPRYKEIILTSYDETGKIHQTRENGFYARVLQHEIDHLNGLLITDRLSPDCIQGSVEEMMALRRSELTEEQKTLFDEVIKKKLNKG</sequence>
<dbReference type="SUPFAM" id="SSF56420">
    <property type="entry name" value="Peptide deformylase"/>
    <property type="match status" value="1"/>
</dbReference>
<dbReference type="Pfam" id="PF01327">
    <property type="entry name" value="Pep_deformylase"/>
    <property type="match status" value="1"/>
</dbReference>
<keyword evidence="2" id="KW-0648">Protein biosynthesis</keyword>
<dbReference type="OrthoDB" id="9804313at2"/>
<organism evidence="4 5">
    <name type="scientific">Legionella brunensis</name>
    <dbReference type="NCBI Taxonomy" id="29422"/>
    <lineage>
        <taxon>Bacteria</taxon>
        <taxon>Pseudomonadati</taxon>
        <taxon>Pseudomonadota</taxon>
        <taxon>Gammaproteobacteria</taxon>
        <taxon>Legionellales</taxon>
        <taxon>Legionellaceae</taxon>
        <taxon>Legionella</taxon>
    </lineage>
</organism>
<dbReference type="EMBL" id="LNXV01000036">
    <property type="protein sequence ID" value="KTC76816.1"/>
    <property type="molecule type" value="Genomic_DNA"/>
</dbReference>
<comment type="caution">
    <text evidence="4">The sequence shown here is derived from an EMBL/GenBank/DDBJ whole genome shotgun (WGS) entry which is preliminary data.</text>
</comment>
<keyword evidence="3" id="KW-0732">Signal</keyword>
<dbReference type="InterPro" id="IPR036821">
    <property type="entry name" value="Peptide_deformylase_sf"/>
</dbReference>
<feature type="binding site" evidence="2">
    <location>
        <position position="164"/>
    </location>
    <ligand>
        <name>Fe cation</name>
        <dbReference type="ChEBI" id="CHEBI:24875"/>
    </ligand>
</feature>
<dbReference type="EC" id="3.5.1.88" evidence="2"/>
<reference evidence="4 5" key="1">
    <citation type="submission" date="2015-11" db="EMBL/GenBank/DDBJ databases">
        <title>Genomic analysis of 38 Legionella species identifies large and diverse effector repertoires.</title>
        <authorList>
            <person name="Burstein D."/>
            <person name="Amaro F."/>
            <person name="Zusman T."/>
            <person name="Lifshitz Z."/>
            <person name="Cohen O."/>
            <person name="Gilbert J.A."/>
            <person name="Pupko T."/>
            <person name="Shuman H.A."/>
            <person name="Segal G."/>
        </authorList>
    </citation>
    <scope>NUCLEOTIDE SEQUENCE [LARGE SCALE GENOMIC DNA]</scope>
    <source>
        <strain evidence="4 5">ATCC 43878</strain>
    </source>
</reference>
<evidence type="ECO:0000256" key="3">
    <source>
        <dbReference type="SAM" id="SignalP"/>
    </source>
</evidence>
<feature type="chain" id="PRO_5006911469" description="Peptide deformylase" evidence="3">
    <location>
        <begin position="19"/>
        <end position="217"/>
    </location>
</feature>
<evidence type="ECO:0000313" key="5">
    <source>
        <dbReference type="Proteomes" id="UP000054742"/>
    </source>
</evidence>
<dbReference type="CDD" id="cd00487">
    <property type="entry name" value="Pep_deformylase"/>
    <property type="match status" value="1"/>
</dbReference>
<comment type="cofactor">
    <cofactor evidence="2">
        <name>Fe(2+)</name>
        <dbReference type="ChEBI" id="CHEBI:29033"/>
    </cofactor>
    <text evidence="2">Binds 1 Fe(2+) ion.</text>
</comment>
<evidence type="ECO:0000256" key="1">
    <source>
        <dbReference type="ARBA" id="ARBA00010759"/>
    </source>
</evidence>
<comment type="catalytic activity">
    <reaction evidence="2">
        <text>N-terminal N-formyl-L-methionyl-[peptide] + H2O = N-terminal L-methionyl-[peptide] + formate</text>
        <dbReference type="Rhea" id="RHEA:24420"/>
        <dbReference type="Rhea" id="RHEA-COMP:10639"/>
        <dbReference type="Rhea" id="RHEA-COMP:10640"/>
        <dbReference type="ChEBI" id="CHEBI:15377"/>
        <dbReference type="ChEBI" id="CHEBI:15740"/>
        <dbReference type="ChEBI" id="CHEBI:49298"/>
        <dbReference type="ChEBI" id="CHEBI:64731"/>
        <dbReference type="EC" id="3.5.1.88"/>
    </reaction>
</comment>
<dbReference type="GO" id="GO:0046872">
    <property type="term" value="F:metal ion binding"/>
    <property type="evidence" value="ECO:0007669"/>
    <property type="project" value="UniProtKB-KW"/>
</dbReference>
<dbReference type="PATRIC" id="fig|29422.6.peg.3099"/>
<feature type="binding site" evidence="2">
    <location>
        <position position="168"/>
    </location>
    <ligand>
        <name>Fe cation</name>
        <dbReference type="ChEBI" id="CHEBI:24875"/>
    </ligand>
</feature>
<dbReference type="STRING" id="29422.Lbru_2923"/>
<keyword evidence="2" id="KW-0378">Hydrolase</keyword>
<keyword evidence="5" id="KW-1185">Reference proteome</keyword>
<dbReference type="PANTHER" id="PTHR10458:SF22">
    <property type="entry name" value="PEPTIDE DEFORMYLASE"/>
    <property type="match status" value="1"/>
</dbReference>
<feature type="active site" evidence="2">
    <location>
        <position position="165"/>
    </location>
</feature>
<dbReference type="PRINTS" id="PR01576">
    <property type="entry name" value="PDEFORMYLASE"/>
</dbReference>
<dbReference type="Proteomes" id="UP000054742">
    <property type="component" value="Unassembled WGS sequence"/>
</dbReference>